<comment type="caution">
    <text evidence="3">The sequence shown here is derived from an EMBL/GenBank/DDBJ whole genome shotgun (WGS) entry which is preliminary data.</text>
</comment>
<accession>A0A7J0CRU0</accession>
<evidence type="ECO:0000313" key="3">
    <source>
        <dbReference type="EMBL" id="GFN04467.1"/>
    </source>
</evidence>
<keyword evidence="2" id="KW-0472">Membrane</keyword>
<gene>
    <name evidence="3" type="ORF">Smic_30230</name>
</gene>
<feature type="region of interest" description="Disordered" evidence="1">
    <location>
        <begin position="136"/>
        <end position="200"/>
    </location>
</feature>
<dbReference type="Proteomes" id="UP000498740">
    <property type="component" value="Unassembled WGS sequence"/>
</dbReference>
<evidence type="ECO:0008006" key="5">
    <source>
        <dbReference type="Google" id="ProtNLM"/>
    </source>
</evidence>
<dbReference type="AlphaFoldDB" id="A0A7J0CRU0"/>
<evidence type="ECO:0000256" key="1">
    <source>
        <dbReference type="SAM" id="MobiDB-lite"/>
    </source>
</evidence>
<sequence>MYTLTAHARLTYVSQEQHMHGYGYPPQQPPTPRPSSGTLTTLRAIFVVLTVLSCGFLGWVAMLRLAVVTRKPRDWWLLAVTVVLTIGLFAFFAALPEEDEMTDTQALVGVGWLIAILVGVITYYLIMETRHFAAPGPYGTRTPVPGPATDPYRPSVHQHPPVQVQNQAPVQPRAQHPTPPPTPNPYTVETTPPKPAPQRLDQVRAELDELSDYLRKENKEGEGR</sequence>
<dbReference type="PRINTS" id="PR01217">
    <property type="entry name" value="PRICHEXTENSN"/>
</dbReference>
<reference evidence="3 4" key="1">
    <citation type="submission" date="2020-05" db="EMBL/GenBank/DDBJ databases">
        <title>Whole genome shotgun sequence of Streptomyces microflavus NBRC 13062.</title>
        <authorList>
            <person name="Komaki H."/>
            <person name="Tamura T."/>
        </authorList>
    </citation>
    <scope>NUCLEOTIDE SEQUENCE [LARGE SCALE GENOMIC DNA]</scope>
    <source>
        <strain evidence="3 4">NBRC 13062</strain>
    </source>
</reference>
<keyword evidence="2" id="KW-1133">Transmembrane helix</keyword>
<feature type="transmembrane region" description="Helical" evidence="2">
    <location>
        <begin position="75"/>
        <end position="94"/>
    </location>
</feature>
<keyword evidence="2" id="KW-0812">Transmembrane</keyword>
<feature type="transmembrane region" description="Helical" evidence="2">
    <location>
        <begin position="106"/>
        <end position="126"/>
    </location>
</feature>
<protein>
    <recommendedName>
        <fullName evidence="5">Integral membrane protein</fullName>
    </recommendedName>
</protein>
<feature type="transmembrane region" description="Helical" evidence="2">
    <location>
        <begin position="42"/>
        <end position="63"/>
    </location>
</feature>
<name>A0A7J0CRU0_STRMI</name>
<organism evidence="3 4">
    <name type="scientific">Streptomyces microflavus</name>
    <name type="common">Streptomyces lipmanii</name>
    <dbReference type="NCBI Taxonomy" id="1919"/>
    <lineage>
        <taxon>Bacteria</taxon>
        <taxon>Bacillati</taxon>
        <taxon>Actinomycetota</taxon>
        <taxon>Actinomycetes</taxon>
        <taxon>Kitasatosporales</taxon>
        <taxon>Streptomycetaceae</taxon>
        <taxon>Streptomyces</taxon>
    </lineage>
</organism>
<evidence type="ECO:0000313" key="4">
    <source>
        <dbReference type="Proteomes" id="UP000498740"/>
    </source>
</evidence>
<proteinExistence type="predicted"/>
<evidence type="ECO:0000256" key="2">
    <source>
        <dbReference type="SAM" id="Phobius"/>
    </source>
</evidence>
<dbReference type="EMBL" id="BLWD01000001">
    <property type="protein sequence ID" value="GFN04467.1"/>
    <property type="molecule type" value="Genomic_DNA"/>
</dbReference>
<feature type="compositionally biased region" description="Low complexity" evidence="1">
    <location>
        <begin position="157"/>
        <end position="175"/>
    </location>
</feature>